<feature type="region of interest" description="Disordered" evidence="11">
    <location>
        <begin position="469"/>
        <end position="488"/>
    </location>
</feature>
<feature type="binding site" evidence="8 10">
    <location>
        <position position="196"/>
    </location>
    <ligand>
        <name>ATP</name>
        <dbReference type="ChEBI" id="CHEBI:30616"/>
    </ligand>
</feature>
<dbReference type="Gene3D" id="2.60.200.20">
    <property type="match status" value="1"/>
</dbReference>
<evidence type="ECO:0000256" key="1">
    <source>
        <dbReference type="ARBA" id="ARBA00005575"/>
    </source>
</evidence>
<evidence type="ECO:0000256" key="8">
    <source>
        <dbReference type="PIRSR" id="PIRSR630616-2"/>
    </source>
</evidence>
<feature type="compositionally biased region" description="Low complexity" evidence="11">
    <location>
        <begin position="644"/>
        <end position="659"/>
    </location>
</feature>
<feature type="binding site" evidence="8">
    <location>
        <position position="324"/>
    </location>
    <ligand>
        <name>ATP</name>
        <dbReference type="ChEBI" id="CHEBI:30616"/>
    </ligand>
</feature>
<evidence type="ECO:0000256" key="11">
    <source>
        <dbReference type="SAM" id="MobiDB-lite"/>
    </source>
</evidence>
<evidence type="ECO:0000256" key="10">
    <source>
        <dbReference type="PROSITE-ProRule" id="PRU10141"/>
    </source>
</evidence>
<dbReference type="PROSITE" id="PS50011">
    <property type="entry name" value="PROTEIN_KINASE_DOM"/>
    <property type="match status" value="1"/>
</dbReference>
<dbReference type="InterPro" id="IPR000253">
    <property type="entry name" value="FHA_dom"/>
</dbReference>
<dbReference type="InterPro" id="IPR008984">
    <property type="entry name" value="SMAD_FHA_dom_sf"/>
</dbReference>
<evidence type="ECO:0000256" key="7">
    <source>
        <dbReference type="PIRSR" id="PIRSR630616-1"/>
    </source>
</evidence>
<dbReference type="SMART" id="SM00220">
    <property type="entry name" value="S_TKc"/>
    <property type="match status" value="1"/>
</dbReference>
<feature type="domain" description="Protein kinase" evidence="13">
    <location>
        <begin position="167"/>
        <end position="453"/>
    </location>
</feature>
<comment type="similarity">
    <text evidence="1">Belongs to the protein kinase superfamily. CAMK Ser/Thr protein kinase family. CHEK2 subfamily.</text>
</comment>
<comment type="caution">
    <text evidence="14">The sequence shown here is derived from an EMBL/GenBank/DDBJ whole genome shotgun (WGS) entry which is preliminary data.</text>
</comment>
<accession>A0AAD7BM95</accession>
<name>A0AAD7BM95_MYCRO</name>
<keyword evidence="15" id="KW-1185">Reference proteome</keyword>
<dbReference type="PROSITE" id="PS00108">
    <property type="entry name" value="PROTEIN_KINASE_ST"/>
    <property type="match status" value="1"/>
</dbReference>
<feature type="region of interest" description="Disordered" evidence="11">
    <location>
        <begin position="523"/>
        <end position="564"/>
    </location>
</feature>
<gene>
    <name evidence="14" type="ORF">B0H17DRAFT_1111028</name>
</gene>
<feature type="binding site" evidence="8">
    <location>
        <begin position="308"/>
        <end position="309"/>
    </location>
    <ligand>
        <name>ATP</name>
        <dbReference type="ChEBI" id="CHEBI:30616"/>
    </ligand>
</feature>
<dbReference type="PANTHER" id="PTHR24350">
    <property type="entry name" value="SERINE/THREONINE-PROTEIN KINASE IAL-RELATED"/>
    <property type="match status" value="1"/>
</dbReference>
<feature type="region of interest" description="Disordered" evidence="11">
    <location>
        <begin position="597"/>
        <end position="719"/>
    </location>
</feature>
<dbReference type="PROSITE" id="PS00107">
    <property type="entry name" value="PROTEIN_KINASE_ATP"/>
    <property type="match status" value="1"/>
</dbReference>
<sequence length="719" mass="78368">MYDLAVNDPYDNDLVQTQEDQAQTQPLTQQTASQSNDDFWGYFNPCLSQTLTRIDLEKARHEITVGRNELNNVVFAGFKISNYHAVIRWNGLENEKSVVIIEDLSSNGTFINGEKIGKGQQRILKDGNEVAFGISSPAKEQNGRFDYRYIFRDLVSGIIKRALYNSYDMSFELGKGSFATVYKALHMASGEWVAVKVIHETKRHGHTPQPRTASEAARLGRSLTSSREINIMETLSHPNICLLREVFWNANGSIDLVLELVEGGDLLDFILTRNGLSEGMTKHLTYQLCQALSYIHAKGITHRDLKPENVLLTQDNPPIVKVADFGLAKIVDSVTMLKTMCGTPSYLAPEVVTQQNQSGYDSLVDSWSVGVIVFSMLTNTNPFIEPETSTEDIRARIADREVDWMQLDTLRCGNSEQGYYGLSEEVKDFVRQLLLVDPRQRMKMSAALNHPWLANHRFVHPKIDYSRLANGSSSSNSRAHSSGLSEDVSMRTAEELSFGAPSEEADAVSQGFEHLQLNGNGSSRIVLPNVSNGDADAEVDADSEGRRIPSHTPPPPALSPGKKGGLLRRSQILAHANDTGGKLIEPSWEMVNYAQSQEDGQAASGSGTSNASASGSGSTNGNGKGPNKRVHSELTPLPEEDDGPAASSASSPLSSLSSSPPAPTRKKGRSVPAAESASTSGGTPGKKRAGRAPASARKVKAKVDEDEAPATRRSTRSRR</sequence>
<dbReference type="Pfam" id="PF00069">
    <property type="entry name" value="Pkinase"/>
    <property type="match status" value="1"/>
</dbReference>
<keyword evidence="5 14" id="KW-0418">Kinase</keyword>
<evidence type="ECO:0000256" key="9">
    <source>
        <dbReference type="PIRSR" id="PIRSR630616-3"/>
    </source>
</evidence>
<proteinExistence type="inferred from homology"/>
<dbReference type="Gene3D" id="1.10.510.10">
    <property type="entry name" value="Transferase(Phosphotransferase) domain 1"/>
    <property type="match status" value="1"/>
</dbReference>
<dbReference type="GO" id="GO:0005524">
    <property type="term" value="F:ATP binding"/>
    <property type="evidence" value="ECO:0007669"/>
    <property type="project" value="UniProtKB-UniRule"/>
</dbReference>
<evidence type="ECO:0000259" key="12">
    <source>
        <dbReference type="PROSITE" id="PS50006"/>
    </source>
</evidence>
<dbReference type="Proteomes" id="UP001221757">
    <property type="component" value="Unassembled WGS sequence"/>
</dbReference>
<dbReference type="InterPro" id="IPR008271">
    <property type="entry name" value="Ser/Thr_kinase_AS"/>
</dbReference>
<dbReference type="EMBL" id="JARKIE010000591">
    <property type="protein sequence ID" value="KAJ7625457.1"/>
    <property type="molecule type" value="Genomic_DNA"/>
</dbReference>
<dbReference type="InterPro" id="IPR011009">
    <property type="entry name" value="Kinase-like_dom_sf"/>
</dbReference>
<keyword evidence="4 8" id="KW-0547">Nucleotide-binding</keyword>
<protein>
    <submittedName>
        <fullName evidence="14">Kinase-like domain-containing protein</fullName>
    </submittedName>
</protein>
<organism evidence="14 15">
    <name type="scientific">Mycena rosella</name>
    <name type="common">Pink bonnet</name>
    <name type="synonym">Agaricus rosellus</name>
    <dbReference type="NCBI Taxonomy" id="1033263"/>
    <lineage>
        <taxon>Eukaryota</taxon>
        <taxon>Fungi</taxon>
        <taxon>Dikarya</taxon>
        <taxon>Basidiomycota</taxon>
        <taxon>Agaricomycotina</taxon>
        <taxon>Agaricomycetes</taxon>
        <taxon>Agaricomycetidae</taxon>
        <taxon>Agaricales</taxon>
        <taxon>Marasmiineae</taxon>
        <taxon>Mycenaceae</taxon>
        <taxon>Mycena</taxon>
    </lineage>
</organism>
<dbReference type="AlphaFoldDB" id="A0AAD7BM95"/>
<evidence type="ECO:0000256" key="2">
    <source>
        <dbReference type="ARBA" id="ARBA00022527"/>
    </source>
</evidence>
<feature type="domain" description="FHA" evidence="12">
    <location>
        <begin position="63"/>
        <end position="116"/>
    </location>
</feature>
<dbReference type="SMART" id="SM00240">
    <property type="entry name" value="FHA"/>
    <property type="match status" value="1"/>
</dbReference>
<dbReference type="SUPFAM" id="SSF49879">
    <property type="entry name" value="SMAD/FHA domain"/>
    <property type="match status" value="1"/>
</dbReference>
<dbReference type="InterPro" id="IPR000719">
    <property type="entry name" value="Prot_kinase_dom"/>
</dbReference>
<evidence type="ECO:0000256" key="4">
    <source>
        <dbReference type="ARBA" id="ARBA00022741"/>
    </source>
</evidence>
<reference evidence="14" key="1">
    <citation type="submission" date="2023-03" db="EMBL/GenBank/DDBJ databases">
        <title>Massive genome expansion in bonnet fungi (Mycena s.s.) driven by repeated elements and novel gene families across ecological guilds.</title>
        <authorList>
            <consortium name="Lawrence Berkeley National Laboratory"/>
            <person name="Harder C.B."/>
            <person name="Miyauchi S."/>
            <person name="Viragh M."/>
            <person name="Kuo A."/>
            <person name="Thoen E."/>
            <person name="Andreopoulos B."/>
            <person name="Lu D."/>
            <person name="Skrede I."/>
            <person name="Drula E."/>
            <person name="Henrissat B."/>
            <person name="Morin E."/>
            <person name="Kohler A."/>
            <person name="Barry K."/>
            <person name="LaButti K."/>
            <person name="Morin E."/>
            <person name="Salamov A."/>
            <person name="Lipzen A."/>
            <person name="Mereny Z."/>
            <person name="Hegedus B."/>
            <person name="Baldrian P."/>
            <person name="Stursova M."/>
            <person name="Weitz H."/>
            <person name="Taylor A."/>
            <person name="Grigoriev I.V."/>
            <person name="Nagy L.G."/>
            <person name="Martin F."/>
            <person name="Kauserud H."/>
        </authorList>
    </citation>
    <scope>NUCLEOTIDE SEQUENCE</scope>
    <source>
        <strain evidence="14">CBHHK067</strain>
    </source>
</reference>
<keyword evidence="6 8" id="KW-0067">ATP-binding</keyword>
<keyword evidence="2" id="KW-0723">Serine/threonine-protein kinase</keyword>
<dbReference type="InterPro" id="IPR030616">
    <property type="entry name" value="Aur-like"/>
</dbReference>
<feature type="compositionally biased region" description="Low complexity" evidence="11">
    <location>
        <begin position="602"/>
        <end position="617"/>
    </location>
</feature>
<evidence type="ECO:0000256" key="5">
    <source>
        <dbReference type="ARBA" id="ARBA00022777"/>
    </source>
</evidence>
<evidence type="ECO:0000313" key="14">
    <source>
        <dbReference type="EMBL" id="KAJ7625457.1"/>
    </source>
</evidence>
<evidence type="ECO:0000259" key="13">
    <source>
        <dbReference type="PROSITE" id="PS50011"/>
    </source>
</evidence>
<dbReference type="FunFam" id="1.10.510.10:FF:000571">
    <property type="entry name" value="Maternal embryonic leucine zipper kinase"/>
    <property type="match status" value="1"/>
</dbReference>
<feature type="cross-link" description="Glycyl lysine isopeptide (Lys-Gly) (interchain with G-Cter in SUMO2)" evidence="9">
    <location>
        <position position="306"/>
    </location>
</feature>
<dbReference type="InterPro" id="IPR017441">
    <property type="entry name" value="Protein_kinase_ATP_BS"/>
</dbReference>
<keyword evidence="3" id="KW-0808">Transferase</keyword>
<evidence type="ECO:0000313" key="15">
    <source>
        <dbReference type="Proteomes" id="UP001221757"/>
    </source>
</evidence>
<evidence type="ECO:0000256" key="6">
    <source>
        <dbReference type="ARBA" id="ARBA00022840"/>
    </source>
</evidence>
<evidence type="ECO:0000256" key="3">
    <source>
        <dbReference type="ARBA" id="ARBA00022679"/>
    </source>
</evidence>
<dbReference type="PROSITE" id="PS50006">
    <property type="entry name" value="FHA_DOMAIN"/>
    <property type="match status" value="1"/>
</dbReference>
<feature type="compositionally biased region" description="Low complexity" evidence="11">
    <location>
        <begin position="469"/>
        <end position="485"/>
    </location>
</feature>
<dbReference type="GO" id="GO:0004674">
    <property type="term" value="F:protein serine/threonine kinase activity"/>
    <property type="evidence" value="ECO:0007669"/>
    <property type="project" value="UniProtKB-KW"/>
</dbReference>
<dbReference type="SUPFAM" id="SSF56112">
    <property type="entry name" value="Protein kinase-like (PK-like)"/>
    <property type="match status" value="1"/>
</dbReference>
<feature type="active site" description="Proton acceptor" evidence="7">
    <location>
        <position position="304"/>
    </location>
</feature>
<dbReference type="Pfam" id="PF00498">
    <property type="entry name" value="FHA"/>
    <property type="match status" value="1"/>
</dbReference>